<proteinExistence type="inferred from homology"/>
<dbReference type="PANTHER" id="PTHR10046">
    <property type="entry name" value="ATP DEPENDENT LON PROTEASE FAMILY MEMBER"/>
    <property type="match status" value="1"/>
</dbReference>
<sequence length="792" mass="88396">MEKHLPLTPKALYQVCDTDLLPFRTTETLESFSGFFGQERALEAMGFGVGMRRPGYNLFVMGNPHTGRFSFALENLKGIAKKEKKPSDWCYLNNLQDGRYPISVELPAGKATQLRRDNRRLIETLMTELPVAFENPAYLRRKSKVERDFNRHYDQAIEQVERAAREHSIALYRDAGSVGFTPVAEGQAMDEAMFSQLSEEVRDAFNRNISDLEDYLNESLTEMPQWRREAAEKMKVLDRDTARQTISPLIQAVKEKYSHITGLSDYFNQLESYIVKNSADLLGDEKLLEARSEVGKRNLLDEMFGVNLLVDNNKTKGQPVVFEAHPSYENMFGRVEYNSDMGAMVTNFQMIRPGALHKANGGYLVLEAEKLLEQPYVYSALKRALKAHEIGIESPISDYTGISTISLSPAPIPLHVKIVLIGGRDTYYLLQDLDQDFEKMFRVVVDFEEEVARDPSSIRNYARLMKTIAAEEGLAPLTREAVARLVEQSSRLSGDQEKISTHIGDLVDLLCEADYKRIANQDDLITAHHVEMALEAQSRRTGRLSEKILESILNETVLIDTDGEAVGKCNGLTVLEVGDVAFGSPARITATVHPGTRGIVDIEREVQLGQSIHSKGVLILSGFLGHQYAQDFPLTLSASIAMEQSYGYVDGDSASLAETCILISALTHIPIQQCFAVTGSINQYGEVQAIGGVNEKIEGFFKLCQTRGLTGKQGVVIPKANVRNLMLKKEVVEAAEQGLFHVYAVSTVDECLGILMDKTPGKRKDDGSFSQRSINHQVVKRLKELHKALADK</sequence>
<dbReference type="InterPro" id="IPR014721">
    <property type="entry name" value="Ribsml_uS5_D2-typ_fold_subgr"/>
</dbReference>
<dbReference type="GO" id="GO:0030163">
    <property type="term" value="P:protein catabolic process"/>
    <property type="evidence" value="ECO:0007669"/>
    <property type="project" value="InterPro"/>
</dbReference>
<evidence type="ECO:0000313" key="5">
    <source>
        <dbReference type="Proteomes" id="UP001169862"/>
    </source>
</evidence>
<evidence type="ECO:0000259" key="3">
    <source>
        <dbReference type="PROSITE" id="PS51786"/>
    </source>
</evidence>
<dbReference type="GO" id="GO:0006508">
    <property type="term" value="P:proteolysis"/>
    <property type="evidence" value="ECO:0007669"/>
    <property type="project" value="UniProtKB-KW"/>
</dbReference>
<keyword evidence="1 2" id="KW-0645">Protease</keyword>
<dbReference type="PRINTS" id="PR00830">
    <property type="entry name" value="ENDOLAPTASE"/>
</dbReference>
<dbReference type="Gene3D" id="3.40.50.300">
    <property type="entry name" value="P-loop containing nucleotide triphosphate hydrolases"/>
    <property type="match status" value="2"/>
</dbReference>
<dbReference type="InterPro" id="IPR008269">
    <property type="entry name" value="Lon_proteolytic"/>
</dbReference>
<dbReference type="Proteomes" id="UP001169862">
    <property type="component" value="Unassembled WGS sequence"/>
</dbReference>
<dbReference type="InterPro" id="IPR046844">
    <property type="entry name" value="Lon-like_helical"/>
</dbReference>
<dbReference type="InterPro" id="IPR027065">
    <property type="entry name" value="Lon_Prtase"/>
</dbReference>
<feature type="active site" evidence="2">
    <location>
        <position position="653"/>
    </location>
</feature>
<dbReference type="Pfam" id="PF13654">
    <property type="entry name" value="AAA_32"/>
    <property type="match status" value="1"/>
</dbReference>
<comment type="similarity">
    <text evidence="2">Belongs to the peptidase S16 family.</text>
</comment>
<reference evidence="4" key="1">
    <citation type="submission" date="2023-07" db="EMBL/GenBank/DDBJ databases">
        <title>Genome content predicts the carbon catabolic preferences of heterotrophic bacteria.</title>
        <authorList>
            <person name="Gralka M."/>
        </authorList>
    </citation>
    <scope>NUCLEOTIDE SEQUENCE</scope>
    <source>
        <strain evidence="4">I2M16</strain>
    </source>
</reference>
<dbReference type="GO" id="GO:0004176">
    <property type="term" value="F:ATP-dependent peptidase activity"/>
    <property type="evidence" value="ECO:0007669"/>
    <property type="project" value="UniProtKB-UniRule"/>
</dbReference>
<comment type="catalytic activity">
    <reaction evidence="2">
        <text>Hydrolysis of proteins in presence of ATP.</text>
        <dbReference type="EC" id="3.4.21.53"/>
    </reaction>
</comment>
<dbReference type="AlphaFoldDB" id="A0AAW7XI84"/>
<dbReference type="InterPro" id="IPR041699">
    <property type="entry name" value="AAA_32"/>
</dbReference>
<evidence type="ECO:0000313" key="4">
    <source>
        <dbReference type="EMBL" id="MDO6453093.1"/>
    </source>
</evidence>
<dbReference type="GO" id="GO:0005524">
    <property type="term" value="F:ATP binding"/>
    <property type="evidence" value="ECO:0007669"/>
    <property type="project" value="InterPro"/>
</dbReference>
<name>A0AAW7XI84_9GAMM</name>
<dbReference type="Pfam" id="PF20437">
    <property type="entry name" value="LonC_helical"/>
    <property type="match status" value="1"/>
</dbReference>
<dbReference type="Gene3D" id="3.30.230.10">
    <property type="match status" value="1"/>
</dbReference>
<dbReference type="EMBL" id="JAUOPG010000003">
    <property type="protein sequence ID" value="MDO6453093.1"/>
    <property type="molecule type" value="Genomic_DNA"/>
</dbReference>
<protein>
    <recommendedName>
        <fullName evidence="2">endopeptidase La</fullName>
        <ecNumber evidence="2">3.4.21.53</ecNumber>
    </recommendedName>
</protein>
<comment type="caution">
    <text evidence="4">The sequence shown here is derived from an EMBL/GenBank/DDBJ whole genome shotgun (WGS) entry which is preliminary data.</text>
</comment>
<keyword evidence="2" id="KW-0720">Serine protease</keyword>
<dbReference type="Pfam" id="PF20436">
    <property type="entry name" value="LonB_AAA-LID"/>
    <property type="match status" value="1"/>
</dbReference>
<dbReference type="RefSeq" id="WP_303549215.1">
    <property type="nucleotide sequence ID" value="NZ_JAUOPG010000003.1"/>
</dbReference>
<feature type="active site" evidence="2">
    <location>
        <position position="696"/>
    </location>
</feature>
<dbReference type="SUPFAM" id="SSF54211">
    <property type="entry name" value="Ribosomal protein S5 domain 2-like"/>
    <property type="match status" value="1"/>
</dbReference>
<accession>A0AAW7XI84</accession>
<keyword evidence="2" id="KW-0378">Hydrolase</keyword>
<feature type="domain" description="Lon proteolytic" evidence="3">
    <location>
        <begin position="563"/>
        <end position="758"/>
    </location>
</feature>
<dbReference type="InterPro" id="IPR020568">
    <property type="entry name" value="Ribosomal_Su5_D2-typ_SF"/>
</dbReference>
<dbReference type="Gene3D" id="1.10.8.60">
    <property type="match status" value="1"/>
</dbReference>
<evidence type="ECO:0000256" key="2">
    <source>
        <dbReference type="PROSITE-ProRule" id="PRU01122"/>
    </source>
</evidence>
<evidence type="ECO:0000256" key="1">
    <source>
        <dbReference type="ARBA" id="ARBA00022670"/>
    </source>
</evidence>
<gene>
    <name evidence="4" type="ORF">Q4490_05910</name>
</gene>
<dbReference type="EC" id="3.4.21.53" evidence="2"/>
<dbReference type="Pfam" id="PF05362">
    <property type="entry name" value="Lon_C"/>
    <property type="match status" value="1"/>
</dbReference>
<dbReference type="InterPro" id="IPR027417">
    <property type="entry name" value="P-loop_NTPase"/>
</dbReference>
<organism evidence="4 5">
    <name type="scientific">Neptunomonas phycophila</name>
    <dbReference type="NCBI Taxonomy" id="1572645"/>
    <lineage>
        <taxon>Bacteria</taxon>
        <taxon>Pseudomonadati</taxon>
        <taxon>Pseudomonadota</taxon>
        <taxon>Gammaproteobacteria</taxon>
        <taxon>Oceanospirillales</taxon>
        <taxon>Oceanospirillaceae</taxon>
        <taxon>Neptunomonas</taxon>
    </lineage>
</organism>
<dbReference type="InterPro" id="IPR046843">
    <property type="entry name" value="LonB_AAA-LID"/>
</dbReference>
<dbReference type="GO" id="GO:0004252">
    <property type="term" value="F:serine-type endopeptidase activity"/>
    <property type="evidence" value="ECO:0007669"/>
    <property type="project" value="UniProtKB-UniRule"/>
</dbReference>
<dbReference type="PROSITE" id="PS51786">
    <property type="entry name" value="LON_PROTEOLYTIC"/>
    <property type="match status" value="1"/>
</dbReference>